<feature type="transmembrane region" description="Helical" evidence="10">
    <location>
        <begin position="243"/>
        <end position="265"/>
    </location>
</feature>
<evidence type="ECO:0000313" key="13">
    <source>
        <dbReference type="Proteomes" id="UP000321479"/>
    </source>
</evidence>
<dbReference type="InterPro" id="IPR036259">
    <property type="entry name" value="MFS_trans_sf"/>
</dbReference>
<keyword evidence="4" id="KW-1003">Cell membrane</keyword>
<evidence type="ECO:0000256" key="1">
    <source>
        <dbReference type="ARBA" id="ARBA00004651"/>
    </source>
</evidence>
<feature type="transmembrane region" description="Helical" evidence="10">
    <location>
        <begin position="416"/>
        <end position="435"/>
    </location>
</feature>
<feature type="domain" description="Major facilitator superfamily (MFS) profile" evidence="11">
    <location>
        <begin position="8"/>
        <end position="442"/>
    </location>
</feature>
<dbReference type="InterPro" id="IPR020846">
    <property type="entry name" value="MFS_dom"/>
</dbReference>
<feature type="transmembrane region" description="Helical" evidence="10">
    <location>
        <begin position="98"/>
        <end position="120"/>
    </location>
</feature>
<dbReference type="PROSITE" id="PS00216">
    <property type="entry name" value="SUGAR_TRANSPORT_1"/>
    <property type="match status" value="1"/>
</dbReference>
<keyword evidence="8 10" id="KW-0472">Membrane</keyword>
<dbReference type="OrthoDB" id="9783823at2"/>
<evidence type="ECO:0000259" key="11">
    <source>
        <dbReference type="PROSITE" id="PS50850"/>
    </source>
</evidence>
<feature type="transmembrane region" description="Helical" evidence="10">
    <location>
        <begin position="132"/>
        <end position="154"/>
    </location>
</feature>
<evidence type="ECO:0000313" key="12">
    <source>
        <dbReference type="EMBL" id="QEC63242.1"/>
    </source>
</evidence>
<feature type="transmembrane region" description="Helical" evidence="10">
    <location>
        <begin position="352"/>
        <end position="376"/>
    </location>
</feature>
<dbReference type="PANTHER" id="PTHR48020:SF12">
    <property type="entry name" value="PROTON MYO-INOSITOL COTRANSPORTER"/>
    <property type="match status" value="1"/>
</dbReference>
<dbReference type="SUPFAM" id="SSF103473">
    <property type="entry name" value="MFS general substrate transporter"/>
    <property type="match status" value="1"/>
</dbReference>
<evidence type="ECO:0000256" key="2">
    <source>
        <dbReference type="ARBA" id="ARBA00010992"/>
    </source>
</evidence>
<evidence type="ECO:0000256" key="4">
    <source>
        <dbReference type="ARBA" id="ARBA00022475"/>
    </source>
</evidence>
<feature type="transmembrane region" description="Helical" evidence="10">
    <location>
        <begin position="44"/>
        <end position="61"/>
    </location>
</feature>
<evidence type="ECO:0000256" key="10">
    <source>
        <dbReference type="SAM" id="Phobius"/>
    </source>
</evidence>
<evidence type="ECO:0000256" key="9">
    <source>
        <dbReference type="RuleBase" id="RU003346"/>
    </source>
</evidence>
<keyword evidence="5" id="KW-0762">Sugar transport</keyword>
<feature type="transmembrane region" description="Helical" evidence="10">
    <location>
        <begin position="285"/>
        <end position="303"/>
    </location>
</feature>
<dbReference type="GO" id="GO:0022857">
    <property type="term" value="F:transmembrane transporter activity"/>
    <property type="evidence" value="ECO:0007669"/>
    <property type="project" value="InterPro"/>
</dbReference>
<feature type="transmembrane region" description="Helical" evidence="10">
    <location>
        <begin position="73"/>
        <end position="92"/>
    </location>
</feature>
<sequence length="456" mass="50825">MNRKVIFWAVITALGGFLFGFDTVVVSGAEQAIQKFWQLGDFQHGFTIAIALVGTMTGAFAGRMPAEKLGRKAALMIVAVIFLVTSLGTAFVNNWYLFVILRFIGGLGIGASSVIAPIYISEISPASFRGRLVILFQFNIVLGIVVSLLSNYIIVTSYHGSWRLMLAVMAVPSLLYLILLKFVPESPRWLILHKSKYDEARTTLQLMNADGYEQDMKNIIDSKNQEVKDATSENLFSKRYRKLAWLAFLIAFFNQVSGINAILYFAPSIFTLAGFDKSDSFSASFYLGLVNFAFTMLAIFLIDRAGRRKLMMIGSLGLIAALGLVSYCFHLQESHVAVAGANGVVNNTDGGYIIWLLMAYIAFFAVSQGAVIWVFLSEIFPNQVRAKGQSLGSFTHWTLATIITFLFPAVRTHVEGQYIFMFFCGMMVLQLLFVWKLMPETKGKSLENMERTLTMH</sequence>
<evidence type="ECO:0000256" key="7">
    <source>
        <dbReference type="ARBA" id="ARBA00022989"/>
    </source>
</evidence>
<dbReference type="AlphaFoldDB" id="A0A5B8UWE6"/>
<dbReference type="RefSeq" id="WP_147031818.1">
    <property type="nucleotide sequence ID" value="NZ_CP042436.1"/>
</dbReference>
<evidence type="ECO:0000256" key="3">
    <source>
        <dbReference type="ARBA" id="ARBA00022448"/>
    </source>
</evidence>
<feature type="transmembrane region" description="Helical" evidence="10">
    <location>
        <begin position="310"/>
        <end position="332"/>
    </location>
</feature>
<comment type="similarity">
    <text evidence="2 9">Belongs to the major facilitator superfamily. Sugar transporter (TC 2.A.1.1) family.</text>
</comment>
<dbReference type="NCBIfam" id="TIGR00879">
    <property type="entry name" value="SP"/>
    <property type="match status" value="1"/>
</dbReference>
<evidence type="ECO:0000256" key="5">
    <source>
        <dbReference type="ARBA" id="ARBA00022597"/>
    </source>
</evidence>
<dbReference type="PRINTS" id="PR00171">
    <property type="entry name" value="SUGRTRNSPORT"/>
</dbReference>
<dbReference type="KEGG" id="mgin:FRZ54_11845"/>
<comment type="subcellular location">
    <subcellularLocation>
        <location evidence="1">Cell membrane</location>
        <topology evidence="1">Multi-pass membrane protein</topology>
    </subcellularLocation>
</comment>
<keyword evidence="6 10" id="KW-0812">Transmembrane</keyword>
<gene>
    <name evidence="12" type="ORF">FRZ54_11845</name>
</gene>
<dbReference type="Pfam" id="PF00083">
    <property type="entry name" value="Sugar_tr"/>
    <property type="match status" value="1"/>
</dbReference>
<reference evidence="12 13" key="1">
    <citation type="journal article" date="2017" name="Curr. Microbiol.">
        <title>Mucilaginibacter ginsenosidivorans sp. nov., Isolated from Soil of Ginseng Field.</title>
        <authorList>
            <person name="Kim M.M."/>
            <person name="Siddiqi M.Z."/>
            <person name="Im W.T."/>
        </authorList>
    </citation>
    <scope>NUCLEOTIDE SEQUENCE [LARGE SCALE GENOMIC DNA]</scope>
    <source>
        <strain evidence="12 13">Gsoil 3017</strain>
    </source>
</reference>
<dbReference type="PROSITE" id="PS50850">
    <property type="entry name" value="MFS"/>
    <property type="match status" value="1"/>
</dbReference>
<dbReference type="GO" id="GO:0005886">
    <property type="term" value="C:plasma membrane"/>
    <property type="evidence" value="ECO:0007669"/>
    <property type="project" value="UniProtKB-SubCell"/>
</dbReference>
<dbReference type="InterPro" id="IPR005828">
    <property type="entry name" value="MFS_sugar_transport-like"/>
</dbReference>
<keyword evidence="13" id="KW-1185">Reference proteome</keyword>
<organism evidence="12 13">
    <name type="scientific">Mucilaginibacter ginsenosidivorans</name>
    <dbReference type="NCBI Taxonomy" id="398053"/>
    <lineage>
        <taxon>Bacteria</taxon>
        <taxon>Pseudomonadati</taxon>
        <taxon>Bacteroidota</taxon>
        <taxon>Sphingobacteriia</taxon>
        <taxon>Sphingobacteriales</taxon>
        <taxon>Sphingobacteriaceae</taxon>
        <taxon>Mucilaginibacter</taxon>
    </lineage>
</organism>
<dbReference type="FunFam" id="1.20.1250.20:FF:000218">
    <property type="entry name" value="facilitated trehalose transporter Tret1"/>
    <property type="match status" value="1"/>
</dbReference>
<dbReference type="InterPro" id="IPR005829">
    <property type="entry name" value="Sugar_transporter_CS"/>
</dbReference>
<accession>A0A5B8UWE6</accession>
<feature type="transmembrane region" description="Helical" evidence="10">
    <location>
        <begin position="388"/>
        <end position="410"/>
    </location>
</feature>
<feature type="transmembrane region" description="Helical" evidence="10">
    <location>
        <begin position="160"/>
        <end position="180"/>
    </location>
</feature>
<dbReference type="Proteomes" id="UP000321479">
    <property type="component" value="Chromosome"/>
</dbReference>
<dbReference type="PANTHER" id="PTHR48020">
    <property type="entry name" value="PROTON MYO-INOSITOL COTRANSPORTER"/>
    <property type="match status" value="1"/>
</dbReference>
<dbReference type="EMBL" id="CP042436">
    <property type="protein sequence ID" value="QEC63242.1"/>
    <property type="molecule type" value="Genomic_DNA"/>
</dbReference>
<keyword evidence="3 9" id="KW-0813">Transport</keyword>
<proteinExistence type="inferred from homology"/>
<dbReference type="PROSITE" id="PS00217">
    <property type="entry name" value="SUGAR_TRANSPORT_2"/>
    <property type="match status" value="1"/>
</dbReference>
<evidence type="ECO:0000256" key="8">
    <source>
        <dbReference type="ARBA" id="ARBA00023136"/>
    </source>
</evidence>
<evidence type="ECO:0000256" key="6">
    <source>
        <dbReference type="ARBA" id="ARBA00022692"/>
    </source>
</evidence>
<dbReference type="Gene3D" id="1.20.1250.20">
    <property type="entry name" value="MFS general substrate transporter like domains"/>
    <property type="match status" value="1"/>
</dbReference>
<name>A0A5B8UWE6_9SPHI</name>
<dbReference type="InterPro" id="IPR003663">
    <property type="entry name" value="Sugar/inositol_transpt"/>
</dbReference>
<keyword evidence="7 10" id="KW-1133">Transmembrane helix</keyword>
<dbReference type="InterPro" id="IPR050814">
    <property type="entry name" value="Myo-inositol_Transporter"/>
</dbReference>
<protein>
    <submittedName>
        <fullName evidence="12">Sugar porter family MFS transporter</fullName>
    </submittedName>
</protein>